<dbReference type="AlphaFoldDB" id="A0A4P6KEL7"/>
<keyword evidence="9" id="KW-1185">Reference proteome</keyword>
<keyword evidence="1" id="KW-0134">Cell wall</keyword>
<keyword evidence="3 6" id="KW-0732">Signal</keyword>
<keyword evidence="5" id="KW-1133">Transmembrane helix</keyword>
<dbReference type="InterPro" id="IPR019931">
    <property type="entry name" value="LPXTG_anchor"/>
</dbReference>
<feature type="domain" description="Gram-positive cocci surface proteins LPxTG" evidence="7">
    <location>
        <begin position="1123"/>
        <end position="1159"/>
    </location>
</feature>
<evidence type="ECO:0000256" key="1">
    <source>
        <dbReference type="ARBA" id="ARBA00022512"/>
    </source>
</evidence>
<feature type="transmembrane region" description="Helical" evidence="5">
    <location>
        <begin position="1130"/>
        <end position="1151"/>
    </location>
</feature>
<evidence type="ECO:0000256" key="3">
    <source>
        <dbReference type="ARBA" id="ARBA00022729"/>
    </source>
</evidence>
<evidence type="ECO:0000313" key="9">
    <source>
        <dbReference type="Proteomes" id="UP000289260"/>
    </source>
</evidence>
<feature type="signal peptide" evidence="6">
    <location>
        <begin position="1"/>
        <end position="19"/>
    </location>
</feature>
<accession>A0A4P6KEL7</accession>
<protein>
    <recommendedName>
        <fullName evidence="7">Gram-positive cocci surface proteins LPxTG domain-containing protein</fullName>
    </recommendedName>
</protein>
<dbReference type="OrthoDB" id="3169091at2"/>
<organism evidence="8 9">
    <name type="scientific">Leucobacter triazinivorans</name>
    <dbReference type="NCBI Taxonomy" id="1784719"/>
    <lineage>
        <taxon>Bacteria</taxon>
        <taxon>Bacillati</taxon>
        <taxon>Actinomycetota</taxon>
        <taxon>Actinomycetes</taxon>
        <taxon>Micrococcales</taxon>
        <taxon>Microbacteriaceae</taxon>
        <taxon>Leucobacter</taxon>
    </lineage>
</organism>
<evidence type="ECO:0000313" key="8">
    <source>
        <dbReference type="EMBL" id="QBE48885.1"/>
    </source>
</evidence>
<keyword evidence="5" id="KW-0812">Transmembrane</keyword>
<evidence type="ECO:0000256" key="6">
    <source>
        <dbReference type="SAM" id="SignalP"/>
    </source>
</evidence>
<evidence type="ECO:0000256" key="4">
    <source>
        <dbReference type="ARBA" id="ARBA00023088"/>
    </source>
</evidence>
<sequence>MTMLLVVTGLAATASAAHADTPGIDIALLHDGQVIGDDAVVPEGDDILLRVQYDANQPIDGTQIVFTLPAGITAPSSLPSNEAVESIVDNEDGTYTVTFRNPIPDDVSEGAFALNLQAGPVDEDTPLEITWAIGEDAGGTRIVVENEVPPVEEIADGYAKSVNPNNLDGFVQRGDAPGYEFLGLDPALADAVLTYTLVLSSAEARSGYSIADELAAGLGFVEGSFEATLTTADASAPVAFAPTVTGNSFVGAVDVPEQSTLRITYQVRVTDIEALETMLRAQFDARNDTPGNYEILLPNDADFGGEHERSVDVRIRGTIPGVGIGNNFAKRGDWSLRDVIADADGALQPAAEMTYTLHANLTPWDERNANFTLQRNVVISDDLIEQASWKTDDAEFISITGDGPIQSLTEATGFTGSTADFAHGDYVGQYAIVGQTLMMNIGRDNSTNVNIEVKAHLNTVDGLTGSDNTTVVDGVHYPWNNRAQFHYRDGSPAVRDHNAGVVVLPDDYEEGVDDSAVFDKSAVNDEVQVSPGDSAQVPYRFTIDTGKEGVDPLKSRIVDDADTAVFDITDLETTVSVGGSYGGTALGAEHFDIAVDDDDQLVIVLSEAGKTLVGGLQAGQLWIVDLVLTTVPFDGKQTFEITNRATLLGEDQDWDYVSDDQSEATSFGNEAELRKRIFDSETGEWVAEIDAVIENGEFVDNRFVYAIELIPRGNYGSEFPVTIFTRDDVLPDAVEFLGFVETDDEEVPDLDSVHGGPDDLNGNVVADYADGIVTIRQEDGTNLNPGEGRIVTYFAVVATETDGVIVNTIAGSDTTITPVGDPSVDIEKWNDEGAAPQYDDSGALANDGYAGDFDAAPGKALAADAPLPINFTISNDGREDLVDVVVSDRLTGGAGAIPDLSCDFSPLGGPESGTSWEGPFVIGDQFACTGTLPALASGDTHSNTAGVTAVGIRTGEEVDDEDEWHGHVPTPSIDIEKWSDEGEAPEYDDSGALVNDGYSGDFDEAPGKELTAEQEQRISFTVSNDGAEPLVDVIVTDRLIDGTGHIEDLVCTFPDGSTGTTWAGPFAVGTQFECTGTVPGLGAGETHADTAAVTGVGLYSGLSVDDADDWHGAVPEEGASGGLPVTGGTAATFAIIGAVLLLLTGGGALLYSRRRGAGV</sequence>
<keyword evidence="4" id="KW-0572">Peptidoglycan-anchor</keyword>
<evidence type="ECO:0000259" key="7">
    <source>
        <dbReference type="PROSITE" id="PS50847"/>
    </source>
</evidence>
<evidence type="ECO:0000256" key="5">
    <source>
        <dbReference type="SAM" id="Phobius"/>
    </source>
</evidence>
<dbReference type="KEGG" id="ltr:EVS81_08595"/>
<dbReference type="RefSeq" id="WP_130110020.1">
    <property type="nucleotide sequence ID" value="NZ_CP035806.1"/>
</dbReference>
<dbReference type="EMBL" id="CP035806">
    <property type="protein sequence ID" value="QBE48885.1"/>
    <property type="molecule type" value="Genomic_DNA"/>
</dbReference>
<proteinExistence type="predicted"/>
<reference evidence="8 9" key="1">
    <citation type="submission" date="2019-02" db="EMBL/GenBank/DDBJ databases">
        <authorList>
            <person name="Sun L."/>
            <person name="Pan D."/>
            <person name="Wu X."/>
        </authorList>
    </citation>
    <scope>NUCLEOTIDE SEQUENCE [LARGE SCALE GENOMIC DNA]</scope>
    <source>
        <strain evidence="8 9">JW-1</strain>
    </source>
</reference>
<keyword evidence="2" id="KW-0964">Secreted</keyword>
<gene>
    <name evidence="8" type="ORF">EVS81_08595</name>
</gene>
<dbReference type="PROSITE" id="PS50847">
    <property type="entry name" value="GRAM_POS_ANCHORING"/>
    <property type="match status" value="1"/>
</dbReference>
<name>A0A4P6KEL7_9MICO</name>
<keyword evidence="5" id="KW-0472">Membrane</keyword>
<dbReference type="Proteomes" id="UP000289260">
    <property type="component" value="Chromosome"/>
</dbReference>
<evidence type="ECO:0000256" key="2">
    <source>
        <dbReference type="ARBA" id="ARBA00022525"/>
    </source>
</evidence>
<feature type="chain" id="PRO_5020304981" description="Gram-positive cocci surface proteins LPxTG domain-containing protein" evidence="6">
    <location>
        <begin position="20"/>
        <end position="1159"/>
    </location>
</feature>